<evidence type="ECO:0000313" key="8">
    <source>
        <dbReference type="Proteomes" id="UP000781958"/>
    </source>
</evidence>
<dbReference type="InterPro" id="IPR010980">
    <property type="entry name" value="Cyt_c/b562"/>
</dbReference>
<dbReference type="PROSITE" id="PS51009">
    <property type="entry name" value="CYTCII"/>
    <property type="match status" value="1"/>
</dbReference>
<feature type="signal peptide" evidence="6">
    <location>
        <begin position="1"/>
        <end position="23"/>
    </location>
</feature>
<dbReference type="PRINTS" id="PR00608">
    <property type="entry name" value="CYTCHROMECII"/>
</dbReference>
<name>A0ABS4SRA6_9PROT</name>
<gene>
    <name evidence="7" type="ORF">J2851_004909</name>
</gene>
<keyword evidence="5" id="KW-0408">Iron</keyword>
<reference evidence="7 8" key="1">
    <citation type="submission" date="2021-03" db="EMBL/GenBank/DDBJ databases">
        <title>Genomic Encyclopedia of Type Strains, Phase III (KMG-III): the genomes of soil and plant-associated and newly described type strains.</title>
        <authorList>
            <person name="Whitman W."/>
        </authorList>
    </citation>
    <scope>NUCLEOTIDE SEQUENCE [LARGE SCALE GENOMIC DNA]</scope>
    <source>
        <strain evidence="7 8">IMMIB AFH-6</strain>
    </source>
</reference>
<evidence type="ECO:0000256" key="5">
    <source>
        <dbReference type="ARBA" id="ARBA00023004"/>
    </source>
</evidence>
<dbReference type="InterPro" id="IPR012127">
    <property type="entry name" value="Cyt_c_prime"/>
</dbReference>
<accession>A0ABS4SRA6</accession>
<sequence length="147" mass="15115">MFTRITLAAVAAALLLASGSAMAPAMAQDSIKARKDGFESTKKAMAEIKDLLSGDKVAPVGAVAQRVGAFAGQLPTLFPAGSDKGDTKAKSEIWANFGDFSEKAKNFETAAKALEATAATGDKAATAKQFAALGGACKACHERYRAD</sequence>
<dbReference type="Pfam" id="PF01322">
    <property type="entry name" value="Cytochrom_C_2"/>
    <property type="match status" value="1"/>
</dbReference>
<keyword evidence="3" id="KW-0479">Metal-binding</keyword>
<keyword evidence="2" id="KW-0349">Heme</keyword>
<dbReference type="PIRSF" id="PIRSF000027">
    <property type="entry name" value="Cytc_c_prime"/>
    <property type="match status" value="1"/>
</dbReference>
<keyword evidence="4" id="KW-0249">Electron transport</keyword>
<dbReference type="InterPro" id="IPR002321">
    <property type="entry name" value="Cyt_c_II"/>
</dbReference>
<organism evidence="7 8">
    <name type="scientific">Azospirillum rugosum</name>
    <dbReference type="NCBI Taxonomy" id="416170"/>
    <lineage>
        <taxon>Bacteria</taxon>
        <taxon>Pseudomonadati</taxon>
        <taxon>Pseudomonadota</taxon>
        <taxon>Alphaproteobacteria</taxon>
        <taxon>Rhodospirillales</taxon>
        <taxon>Azospirillaceae</taxon>
        <taxon>Azospirillum</taxon>
    </lineage>
</organism>
<evidence type="ECO:0000256" key="2">
    <source>
        <dbReference type="ARBA" id="ARBA00022617"/>
    </source>
</evidence>
<evidence type="ECO:0000256" key="3">
    <source>
        <dbReference type="ARBA" id="ARBA00022723"/>
    </source>
</evidence>
<dbReference type="RefSeq" id="WP_209769498.1">
    <property type="nucleotide sequence ID" value="NZ_JAGINP010000020.1"/>
</dbReference>
<evidence type="ECO:0000313" key="7">
    <source>
        <dbReference type="EMBL" id="MBP2295106.1"/>
    </source>
</evidence>
<keyword evidence="1" id="KW-0813">Transport</keyword>
<evidence type="ECO:0000256" key="1">
    <source>
        <dbReference type="ARBA" id="ARBA00022448"/>
    </source>
</evidence>
<protein>
    <submittedName>
        <fullName evidence="7">Cytochrome c556</fullName>
    </submittedName>
</protein>
<feature type="chain" id="PRO_5045128380" evidence="6">
    <location>
        <begin position="24"/>
        <end position="147"/>
    </location>
</feature>
<evidence type="ECO:0000256" key="6">
    <source>
        <dbReference type="SAM" id="SignalP"/>
    </source>
</evidence>
<dbReference type="Gene3D" id="1.20.120.10">
    <property type="entry name" value="Cytochrome c/b562"/>
    <property type="match status" value="1"/>
</dbReference>
<comment type="caution">
    <text evidence="7">The sequence shown here is derived from an EMBL/GenBank/DDBJ whole genome shotgun (WGS) entry which is preliminary data.</text>
</comment>
<dbReference type="Proteomes" id="UP000781958">
    <property type="component" value="Unassembled WGS sequence"/>
</dbReference>
<dbReference type="SUPFAM" id="SSF47175">
    <property type="entry name" value="Cytochromes"/>
    <property type="match status" value="1"/>
</dbReference>
<proteinExistence type="predicted"/>
<dbReference type="EMBL" id="JAGINP010000020">
    <property type="protein sequence ID" value="MBP2295106.1"/>
    <property type="molecule type" value="Genomic_DNA"/>
</dbReference>
<keyword evidence="8" id="KW-1185">Reference proteome</keyword>
<dbReference type="InterPro" id="IPR015984">
    <property type="entry name" value="Cyt_c_prime_subgr"/>
</dbReference>
<keyword evidence="6" id="KW-0732">Signal</keyword>
<evidence type="ECO:0000256" key="4">
    <source>
        <dbReference type="ARBA" id="ARBA00022982"/>
    </source>
</evidence>